<gene>
    <name evidence="2" type="ORF">GPUH_LOCUS14787</name>
</gene>
<keyword evidence="1" id="KW-1133">Transmembrane helix</keyword>
<dbReference type="Proteomes" id="UP000271098">
    <property type="component" value="Unassembled WGS sequence"/>
</dbReference>
<sequence length="226" mass="26131">MNIRNTDAIQENELKQAEDEELSLEKSCTAQFQALDATTLGRLASIRQIVGNECFQKALCRWVLETKKSMNIRNTDAIQENELKQAEDEEISLEKCAVAQFQALDATTLGRLASIRQIVGNECFQKALCRWVLVSSGIIFLLFFLFKLFFLFFLIIFLFRNYFNTKAICVQTRKNPLQRFKNSVQVRSCPSSTSFCLSQKSSFFFKFLGFFVSKLFKMVFIFFLSN</sequence>
<evidence type="ECO:0000313" key="3">
    <source>
        <dbReference type="Proteomes" id="UP000271098"/>
    </source>
</evidence>
<keyword evidence="1" id="KW-0472">Membrane</keyword>
<proteinExistence type="predicted"/>
<feature type="transmembrane region" description="Helical" evidence="1">
    <location>
        <begin position="131"/>
        <end position="159"/>
    </location>
</feature>
<evidence type="ECO:0000256" key="1">
    <source>
        <dbReference type="SAM" id="Phobius"/>
    </source>
</evidence>
<name>A0A183E1E6_9BILA</name>
<evidence type="ECO:0000313" key="4">
    <source>
        <dbReference type="WBParaSite" id="GPUH_0001480601-mRNA-1"/>
    </source>
</evidence>
<protein>
    <submittedName>
        <fullName evidence="2 4">Uncharacterized protein</fullName>
    </submittedName>
</protein>
<dbReference type="AlphaFoldDB" id="A0A183E1E6"/>
<dbReference type="WBParaSite" id="GPUH_0001480601-mRNA-1">
    <property type="protein sequence ID" value="GPUH_0001480601-mRNA-1"/>
    <property type="gene ID" value="GPUH_0001480601"/>
</dbReference>
<keyword evidence="1" id="KW-0812">Transmembrane</keyword>
<feature type="transmembrane region" description="Helical" evidence="1">
    <location>
        <begin position="203"/>
        <end position="224"/>
    </location>
</feature>
<reference evidence="4" key="1">
    <citation type="submission" date="2016-06" db="UniProtKB">
        <authorList>
            <consortium name="WormBaseParasite"/>
        </authorList>
    </citation>
    <scope>IDENTIFICATION</scope>
</reference>
<accession>A0A183E1E6</accession>
<evidence type="ECO:0000313" key="2">
    <source>
        <dbReference type="EMBL" id="VDN24773.1"/>
    </source>
</evidence>
<reference evidence="2 3" key="2">
    <citation type="submission" date="2018-11" db="EMBL/GenBank/DDBJ databases">
        <authorList>
            <consortium name="Pathogen Informatics"/>
        </authorList>
    </citation>
    <scope>NUCLEOTIDE SEQUENCE [LARGE SCALE GENOMIC DNA]</scope>
</reference>
<organism evidence="4">
    <name type="scientific">Gongylonema pulchrum</name>
    <dbReference type="NCBI Taxonomy" id="637853"/>
    <lineage>
        <taxon>Eukaryota</taxon>
        <taxon>Metazoa</taxon>
        <taxon>Ecdysozoa</taxon>
        <taxon>Nematoda</taxon>
        <taxon>Chromadorea</taxon>
        <taxon>Rhabditida</taxon>
        <taxon>Spirurina</taxon>
        <taxon>Spiruromorpha</taxon>
        <taxon>Spiruroidea</taxon>
        <taxon>Gongylonematidae</taxon>
        <taxon>Gongylonema</taxon>
    </lineage>
</organism>
<dbReference type="EMBL" id="UYRT01081656">
    <property type="protein sequence ID" value="VDN24773.1"/>
    <property type="molecule type" value="Genomic_DNA"/>
</dbReference>
<keyword evidence="3" id="KW-1185">Reference proteome</keyword>